<dbReference type="GO" id="GO:0003676">
    <property type="term" value="F:nucleic acid binding"/>
    <property type="evidence" value="ECO:0007669"/>
    <property type="project" value="InterPro"/>
</dbReference>
<dbReference type="GO" id="GO:0008380">
    <property type="term" value="P:RNA splicing"/>
    <property type="evidence" value="ECO:0007669"/>
    <property type="project" value="UniProtKB-KW"/>
</dbReference>
<protein>
    <submittedName>
        <fullName evidence="10">Pre-mRNA-splicing factor rse1</fullName>
    </submittedName>
</protein>
<feature type="domain" description="RSE1/DDB1/CPSF1 first beta-propeller" evidence="8">
    <location>
        <begin position="13"/>
        <end position="395"/>
    </location>
</feature>
<dbReference type="OrthoDB" id="436637at2759"/>
<evidence type="ECO:0000259" key="8">
    <source>
        <dbReference type="Pfam" id="PF10433"/>
    </source>
</evidence>
<comment type="similarity">
    <text evidence="6">Belongs to the RSE1 family.</text>
</comment>
<dbReference type="GO" id="GO:0006397">
    <property type="term" value="P:mRNA processing"/>
    <property type="evidence" value="ECO:0007669"/>
    <property type="project" value="UniProtKB-KW"/>
</dbReference>
<feature type="domain" description="RSE1/DDB1/CPSF1 C-terminal" evidence="7">
    <location>
        <begin position="843"/>
        <end position="1170"/>
    </location>
</feature>
<evidence type="ECO:0000259" key="7">
    <source>
        <dbReference type="Pfam" id="PF03178"/>
    </source>
</evidence>
<dbReference type="AlphaFoldDB" id="A0A9W8KY62"/>
<dbReference type="InterPro" id="IPR058543">
    <property type="entry name" value="Beta-prop_RSE1/DDB1/CPSF1_2nd"/>
</dbReference>
<sequence length="1204" mass="133374">MFLYNLSLQPTTAISAAILGHFSGEKQQEIVVVRQQRLELWHPNTATGKISIVHSEDIFCRIRNIAQFRLTGGSKDYIMMAADTGALAVLEYNPKKKQFNTIQYHEFGRTGLRRLIPGQYVAADPRGRAVMIAGAERSKLVYIVTRDSEANLMLASPLEANKAHSICFDIVGVDVGYENPIFAAIETNYEDMDTDFTGQGLERSEKLLVYYELDLGLNHVVRKWSTPVSKTANKLIALPGSTDGPSGVLVCSEGFIEYKHAIGTTATHKVPIPRRVNPLEDKSRGLMIISSAVHRMKNAFFILAQADTGDLYKVTVEYADNTVSRVGIKYFDTIAPASTIRILRAGFLFAANADGGNHQFYQFENLGDEIDSEEYYSVDGEDTQLIELAYFQPHELSSLGLVDEIESLCPVLKSQVLNIAEEESPQIYALCGRGARSSLKIIRHGLEVSELAVSELPGTPKTVWTVKKRDADEFDDYIVVSFLDATLVLSVGEEVEEVTDSGLLNTAPTLCLNRLDGDGIVQVTPRAVRHILADGRVNEWLPPQNREINCATANNRQVVVSLSRTGGQSIYFELDSQLGVLREHEERLHIGNDATCVSLSPIPEGRLHAAFLAVGCEDQTVRVFSLDPQRCLEPLSMQAVAEVAHSIEIVDQLSTLILYMGLRNGLLMRANVDTTSGELDDTRTRLLGTRAIQLCKARINGTNAVLALSSSPWLCHAYQGRLRTTPLSYDTLDFASGFISEQCAEGVVCVSGDTLRILTIDRLDSVFNQASIPLSYTPRDFVLNDASRHFAIIESEHAHMSTSLFKRGLFESGAVENNEEAEGAVLPPEQFGLIRSKAGDWASLIRVLNPFDGESTQTIELEENTAAISIVQVSFTNHEVANPHDKFLAVGCVTSMTLKPRGFESASIRLYRWNNEGTGLELVHVTPVDDIPQALMSFNGMLLVGIGRALRLYDLGIKRLLKKAQTMVAPNTITALHPHPTSTERFFIADVQESIQLATFNQNTRNFHVILDDTLPRYITSFHVLGDGDTVIAGDKFGNLFGIRSPESVSKSLDADPTGNRLIYEKPKLGGSAYRWNSIAEYHVGDIVTSLTTCSLSAGSRPIIFYTTLLGSLQVAIPFVSQGDVDFFRSLELNMRKHRPPTSGRDHLTYRSAFMPVRSVIDGDLCEQYYMLDEEKRELVSDDVDRTQQDIFKKLEDMRSLFAF</sequence>
<dbReference type="Pfam" id="PF10433">
    <property type="entry name" value="Beta-prop_RSE1_1st"/>
    <property type="match status" value="1"/>
</dbReference>
<evidence type="ECO:0000256" key="5">
    <source>
        <dbReference type="ARBA" id="ARBA00023242"/>
    </source>
</evidence>
<proteinExistence type="inferred from homology"/>
<comment type="caution">
    <text evidence="10">The sequence shown here is derived from an EMBL/GenBank/DDBJ whole genome shotgun (WGS) entry which is preliminary data.</text>
</comment>
<keyword evidence="3" id="KW-0747">Spliceosome</keyword>
<evidence type="ECO:0000256" key="1">
    <source>
        <dbReference type="ARBA" id="ARBA00004123"/>
    </source>
</evidence>
<evidence type="ECO:0000256" key="4">
    <source>
        <dbReference type="ARBA" id="ARBA00023187"/>
    </source>
</evidence>
<keyword evidence="4" id="KW-0508">mRNA splicing</keyword>
<keyword evidence="2" id="KW-0507">mRNA processing</keyword>
<dbReference type="EMBL" id="JANBTW010000041">
    <property type="protein sequence ID" value="KAJ2676258.1"/>
    <property type="molecule type" value="Genomic_DNA"/>
</dbReference>
<evidence type="ECO:0000256" key="2">
    <source>
        <dbReference type="ARBA" id="ARBA00022664"/>
    </source>
</evidence>
<dbReference type="InterPro" id="IPR050358">
    <property type="entry name" value="RSE1/DDB1/CFT1"/>
</dbReference>
<dbReference type="Pfam" id="PF03178">
    <property type="entry name" value="CPSF_A"/>
    <property type="match status" value="1"/>
</dbReference>
<accession>A0A9W8KY62</accession>
<reference evidence="10" key="1">
    <citation type="submission" date="2022-07" db="EMBL/GenBank/DDBJ databases">
        <title>Phylogenomic reconstructions and comparative analyses of Kickxellomycotina fungi.</title>
        <authorList>
            <person name="Reynolds N.K."/>
            <person name="Stajich J.E."/>
            <person name="Barry K."/>
            <person name="Grigoriev I.V."/>
            <person name="Crous P."/>
            <person name="Smith M.E."/>
        </authorList>
    </citation>
    <scope>NUCLEOTIDE SEQUENCE</scope>
    <source>
        <strain evidence="10">NRRL 3115</strain>
    </source>
</reference>
<evidence type="ECO:0000256" key="6">
    <source>
        <dbReference type="ARBA" id="ARBA00038266"/>
    </source>
</evidence>
<dbReference type="FunFam" id="2.130.10.10:FF:001143">
    <property type="entry name" value="Pre-mRNA-splicing factor rse-1, putative"/>
    <property type="match status" value="1"/>
</dbReference>
<dbReference type="GO" id="GO:0005681">
    <property type="term" value="C:spliceosomal complex"/>
    <property type="evidence" value="ECO:0007669"/>
    <property type="project" value="UniProtKB-KW"/>
</dbReference>
<dbReference type="Pfam" id="PF23726">
    <property type="entry name" value="Beta-prop_RSE1_2nd"/>
    <property type="match status" value="1"/>
</dbReference>
<dbReference type="FunFam" id="2.130.10.10:FF:000031">
    <property type="entry name" value="Splicing factor 3b subunit 3"/>
    <property type="match status" value="1"/>
</dbReference>
<feature type="domain" description="RSE1/DDB1/CPSF1 second beta-propeller" evidence="9">
    <location>
        <begin position="449"/>
        <end position="760"/>
    </location>
</feature>
<dbReference type="InterPro" id="IPR015943">
    <property type="entry name" value="WD40/YVTN_repeat-like_dom_sf"/>
</dbReference>
<evidence type="ECO:0000313" key="10">
    <source>
        <dbReference type="EMBL" id="KAJ2676258.1"/>
    </source>
</evidence>
<name>A0A9W8KY62_9FUNG</name>
<dbReference type="SUPFAM" id="SSF69322">
    <property type="entry name" value="Tricorn protease domain 2"/>
    <property type="match status" value="1"/>
</dbReference>
<evidence type="ECO:0000313" key="11">
    <source>
        <dbReference type="Proteomes" id="UP001151518"/>
    </source>
</evidence>
<dbReference type="Gene3D" id="2.130.10.10">
    <property type="entry name" value="YVTN repeat-like/Quinoprotein amine dehydrogenase"/>
    <property type="match status" value="3"/>
</dbReference>
<evidence type="ECO:0000259" key="9">
    <source>
        <dbReference type="Pfam" id="PF23726"/>
    </source>
</evidence>
<dbReference type="PANTHER" id="PTHR10644">
    <property type="entry name" value="DNA REPAIR/RNA PROCESSING CPSF FAMILY"/>
    <property type="match status" value="1"/>
</dbReference>
<gene>
    <name evidence="10" type="primary">RSE1</name>
    <name evidence="10" type="ORF">GGI25_003645</name>
</gene>
<comment type="subcellular location">
    <subcellularLocation>
        <location evidence="1">Nucleus</location>
    </subcellularLocation>
</comment>
<evidence type="ECO:0000256" key="3">
    <source>
        <dbReference type="ARBA" id="ARBA00022728"/>
    </source>
</evidence>
<dbReference type="InterPro" id="IPR018846">
    <property type="entry name" value="Beta-prop_RSE1/DDB1/CPSF1_1st"/>
</dbReference>
<keyword evidence="5" id="KW-0539">Nucleus</keyword>
<dbReference type="InterPro" id="IPR004871">
    <property type="entry name" value="RSE1/DDB1/CPSF1_C"/>
</dbReference>
<organism evidence="10 11">
    <name type="scientific">Coemansia spiralis</name>
    <dbReference type="NCBI Taxonomy" id="417178"/>
    <lineage>
        <taxon>Eukaryota</taxon>
        <taxon>Fungi</taxon>
        <taxon>Fungi incertae sedis</taxon>
        <taxon>Zoopagomycota</taxon>
        <taxon>Kickxellomycotina</taxon>
        <taxon>Kickxellomycetes</taxon>
        <taxon>Kickxellales</taxon>
        <taxon>Kickxellaceae</taxon>
        <taxon>Coemansia</taxon>
    </lineage>
</organism>
<dbReference type="Proteomes" id="UP001151518">
    <property type="component" value="Unassembled WGS sequence"/>
</dbReference>